<evidence type="ECO:0000256" key="4">
    <source>
        <dbReference type="ARBA" id="ARBA00007637"/>
    </source>
</evidence>
<dbReference type="Proteomes" id="UP000092498">
    <property type="component" value="Chromosome"/>
</dbReference>
<dbReference type="UniPathway" id="UPA00214"/>
<keyword evidence="9 10" id="KW-0119">Carbohydrate metabolism</keyword>
<dbReference type="InterPro" id="IPR001509">
    <property type="entry name" value="Epimerase_deHydtase"/>
</dbReference>
<keyword evidence="7 10" id="KW-0520">NAD</keyword>
<dbReference type="STRING" id="1759059.ATE48_13445"/>
<dbReference type="InParanoid" id="A0A1B1AJW6"/>
<comment type="pathway">
    <text evidence="3 10">Carbohydrate metabolism; galactose metabolism.</text>
</comment>
<comment type="cofactor">
    <cofactor evidence="2 10">
        <name>NAD(+)</name>
        <dbReference type="ChEBI" id="CHEBI:57540"/>
    </cofactor>
</comment>
<dbReference type="OrthoDB" id="9801785at2"/>
<protein>
    <recommendedName>
        <fullName evidence="6 10">UDP-glucose 4-epimerase</fullName>
        <ecNumber evidence="5 10">5.1.3.2</ecNumber>
    </recommendedName>
</protein>
<gene>
    <name evidence="12" type="ORF">ATE48_13445</name>
</gene>
<evidence type="ECO:0000256" key="7">
    <source>
        <dbReference type="ARBA" id="ARBA00023027"/>
    </source>
</evidence>
<dbReference type="EC" id="5.1.3.2" evidence="5 10"/>
<dbReference type="InterPro" id="IPR005886">
    <property type="entry name" value="UDP_G4E"/>
</dbReference>
<evidence type="ECO:0000256" key="5">
    <source>
        <dbReference type="ARBA" id="ARBA00013189"/>
    </source>
</evidence>
<evidence type="ECO:0000256" key="9">
    <source>
        <dbReference type="ARBA" id="ARBA00023277"/>
    </source>
</evidence>
<dbReference type="Gene3D" id="3.40.50.720">
    <property type="entry name" value="NAD(P)-binding Rossmann-like Domain"/>
    <property type="match status" value="1"/>
</dbReference>
<comment type="similarity">
    <text evidence="4 10">Belongs to the NAD(P)-dependent epimerase/dehydratase family.</text>
</comment>
<comment type="catalytic activity">
    <reaction evidence="1 10">
        <text>UDP-alpha-D-glucose = UDP-alpha-D-galactose</text>
        <dbReference type="Rhea" id="RHEA:22168"/>
        <dbReference type="ChEBI" id="CHEBI:58885"/>
        <dbReference type="ChEBI" id="CHEBI:66914"/>
        <dbReference type="EC" id="5.1.3.2"/>
    </reaction>
</comment>
<dbReference type="Gene3D" id="3.90.25.10">
    <property type="entry name" value="UDP-galactose 4-epimerase, domain 1"/>
    <property type="match status" value="1"/>
</dbReference>
<dbReference type="PANTHER" id="PTHR43725">
    <property type="entry name" value="UDP-GLUCOSE 4-EPIMERASE"/>
    <property type="match status" value="1"/>
</dbReference>
<dbReference type="AlphaFoldDB" id="A0A1B1AJW6"/>
<keyword evidence="8 10" id="KW-0413">Isomerase</keyword>
<evidence type="ECO:0000256" key="10">
    <source>
        <dbReference type="RuleBase" id="RU366046"/>
    </source>
</evidence>
<feature type="domain" description="NAD-dependent epimerase/dehydratase" evidence="11">
    <location>
        <begin position="4"/>
        <end position="250"/>
    </location>
</feature>
<evidence type="ECO:0000256" key="3">
    <source>
        <dbReference type="ARBA" id="ARBA00004947"/>
    </source>
</evidence>
<evidence type="ECO:0000256" key="2">
    <source>
        <dbReference type="ARBA" id="ARBA00001911"/>
    </source>
</evidence>
<dbReference type="GO" id="GO:0033499">
    <property type="term" value="P:galactose catabolic process via UDP-galactose, Leloir pathway"/>
    <property type="evidence" value="ECO:0007669"/>
    <property type="project" value="TreeGrafter"/>
</dbReference>
<dbReference type="SUPFAM" id="SSF51735">
    <property type="entry name" value="NAD(P)-binding Rossmann-fold domains"/>
    <property type="match status" value="1"/>
</dbReference>
<dbReference type="NCBIfam" id="TIGR01179">
    <property type="entry name" value="galE"/>
    <property type="match status" value="1"/>
</dbReference>
<dbReference type="CDD" id="cd05247">
    <property type="entry name" value="UDP_G4E_1_SDR_e"/>
    <property type="match status" value="1"/>
</dbReference>
<dbReference type="GO" id="GO:0003978">
    <property type="term" value="F:UDP-glucose 4-epimerase activity"/>
    <property type="evidence" value="ECO:0007669"/>
    <property type="project" value="UniProtKB-UniRule"/>
</dbReference>
<proteinExistence type="inferred from homology"/>
<organism evidence="12 13">
    <name type="scientific">Candidatus Viadribacter manganicus</name>
    <dbReference type="NCBI Taxonomy" id="1759059"/>
    <lineage>
        <taxon>Bacteria</taxon>
        <taxon>Pseudomonadati</taxon>
        <taxon>Pseudomonadota</taxon>
        <taxon>Alphaproteobacteria</taxon>
        <taxon>Hyphomonadales</taxon>
        <taxon>Hyphomonadaceae</taxon>
        <taxon>Candidatus Viadribacter</taxon>
    </lineage>
</organism>
<dbReference type="PANTHER" id="PTHR43725:SF53">
    <property type="entry name" value="UDP-ARABINOSE 4-EPIMERASE 1"/>
    <property type="match status" value="1"/>
</dbReference>
<dbReference type="FunCoup" id="A0A1B1AJW6">
    <property type="interactions" value="417"/>
</dbReference>
<evidence type="ECO:0000313" key="13">
    <source>
        <dbReference type="Proteomes" id="UP000092498"/>
    </source>
</evidence>
<evidence type="ECO:0000259" key="11">
    <source>
        <dbReference type="Pfam" id="PF01370"/>
    </source>
</evidence>
<dbReference type="InterPro" id="IPR036291">
    <property type="entry name" value="NAD(P)-bd_dom_sf"/>
</dbReference>
<evidence type="ECO:0000256" key="8">
    <source>
        <dbReference type="ARBA" id="ARBA00023235"/>
    </source>
</evidence>
<dbReference type="KEGG" id="cbot:ATE48_13445"/>
<keyword evidence="13" id="KW-1185">Reference proteome</keyword>
<evidence type="ECO:0000256" key="6">
    <source>
        <dbReference type="ARBA" id="ARBA00018569"/>
    </source>
</evidence>
<comment type="subunit">
    <text evidence="10">Homodimer.</text>
</comment>
<sequence length="326" mass="35194">MATILVTGGAGYVGSHCCLALSRAGHQVVVYDDLSNGHAKFAKWGPLEEGDIRDAPRLREVFVKHRPDAVLHCAALIEVGESVKHPERFHDVNVRGTQVLLGAMHETGARAFVFSSSCAVYGVPERLPMDEAHRYAPASPYGQNKLDAERLSEAAATARGGSYAHLRYFNAAGAAWGEGLGESHEPESHAIPLALFTLLGRRETFRIFGEDYDTRDGTCLRDYVHVLDLADAHVRAVERLLSGGASLAANLGTGDGVTVRELIAAIERVTGQRVPIVPAPRRDGDSPALLADNSLALRELGWAPSRGIDRIIADAWKWHSVVEAQA</sequence>
<reference evidence="12 13" key="1">
    <citation type="submission" date="2015-11" db="EMBL/GenBank/DDBJ databases">
        <title>Whole-Genome Sequence of Candidatus Oderbacter manganicum from the National Park Lower Oder Valley, Germany.</title>
        <authorList>
            <person name="Braun B."/>
            <person name="Liere K."/>
            <person name="Szewzyk U."/>
        </authorList>
    </citation>
    <scope>NUCLEOTIDE SEQUENCE [LARGE SCALE GENOMIC DNA]</scope>
    <source>
        <strain evidence="12 13">OTSz_A_272</strain>
    </source>
</reference>
<dbReference type="RefSeq" id="WP_066772332.1">
    <property type="nucleotide sequence ID" value="NZ_CP013244.1"/>
</dbReference>
<dbReference type="EMBL" id="CP013244">
    <property type="protein sequence ID" value="ANP46847.1"/>
    <property type="molecule type" value="Genomic_DNA"/>
</dbReference>
<evidence type="ECO:0000256" key="1">
    <source>
        <dbReference type="ARBA" id="ARBA00000083"/>
    </source>
</evidence>
<evidence type="ECO:0000313" key="12">
    <source>
        <dbReference type="EMBL" id="ANP46847.1"/>
    </source>
</evidence>
<name>A0A1B1AJW6_9PROT</name>
<dbReference type="Pfam" id="PF01370">
    <property type="entry name" value="Epimerase"/>
    <property type="match status" value="1"/>
</dbReference>
<accession>A0A1B1AJW6</accession>